<reference evidence="4" key="1">
    <citation type="submission" date="2021-06" db="EMBL/GenBank/DDBJ databases">
        <authorList>
            <person name="Hodson N. C."/>
            <person name="Mongue J. A."/>
            <person name="Jaron S. K."/>
        </authorList>
    </citation>
    <scope>NUCLEOTIDE SEQUENCE</scope>
</reference>
<evidence type="ECO:0000256" key="2">
    <source>
        <dbReference type="RuleBase" id="RU000411"/>
    </source>
</evidence>
<dbReference type="GO" id="GO:0004867">
    <property type="term" value="F:serine-type endopeptidase inhibitor activity"/>
    <property type="evidence" value="ECO:0007669"/>
    <property type="project" value="InterPro"/>
</dbReference>
<dbReference type="EMBL" id="CAJVCH010468152">
    <property type="protein sequence ID" value="CAG7820067.1"/>
    <property type="molecule type" value="Genomic_DNA"/>
</dbReference>
<dbReference type="OrthoDB" id="9518664at2759"/>
<comment type="similarity">
    <text evidence="1 2">Belongs to the serpin family.</text>
</comment>
<name>A0A8J2KUN9_9HEXA</name>
<dbReference type="GO" id="GO:0005615">
    <property type="term" value="C:extracellular space"/>
    <property type="evidence" value="ECO:0007669"/>
    <property type="project" value="InterPro"/>
</dbReference>
<feature type="domain" description="Serpin" evidence="3">
    <location>
        <begin position="23"/>
        <end position="400"/>
    </location>
</feature>
<evidence type="ECO:0000313" key="5">
    <source>
        <dbReference type="Proteomes" id="UP000708208"/>
    </source>
</evidence>
<evidence type="ECO:0000259" key="3">
    <source>
        <dbReference type="SMART" id="SM00093"/>
    </source>
</evidence>
<organism evidence="4 5">
    <name type="scientific">Allacma fusca</name>
    <dbReference type="NCBI Taxonomy" id="39272"/>
    <lineage>
        <taxon>Eukaryota</taxon>
        <taxon>Metazoa</taxon>
        <taxon>Ecdysozoa</taxon>
        <taxon>Arthropoda</taxon>
        <taxon>Hexapoda</taxon>
        <taxon>Collembola</taxon>
        <taxon>Symphypleona</taxon>
        <taxon>Sminthuridae</taxon>
        <taxon>Allacma</taxon>
    </lineage>
</organism>
<dbReference type="InterPro" id="IPR023796">
    <property type="entry name" value="Serpin_dom"/>
</dbReference>
<dbReference type="PANTHER" id="PTHR11461:SF211">
    <property type="entry name" value="GH10112P-RELATED"/>
    <property type="match status" value="1"/>
</dbReference>
<comment type="caution">
    <text evidence="4">The sequence shown here is derived from an EMBL/GenBank/DDBJ whole genome shotgun (WGS) entry which is preliminary data.</text>
</comment>
<evidence type="ECO:0000256" key="1">
    <source>
        <dbReference type="ARBA" id="ARBA00009500"/>
    </source>
</evidence>
<proteinExistence type="inferred from homology"/>
<dbReference type="Proteomes" id="UP000708208">
    <property type="component" value="Unassembled WGS sequence"/>
</dbReference>
<dbReference type="InterPro" id="IPR000215">
    <property type="entry name" value="Serpin_fam"/>
</dbReference>
<keyword evidence="5" id="KW-1185">Reference proteome</keyword>
<dbReference type="PANTHER" id="PTHR11461">
    <property type="entry name" value="SERINE PROTEASE INHIBITOR, SERPIN"/>
    <property type="match status" value="1"/>
</dbReference>
<dbReference type="AlphaFoldDB" id="A0A8J2KUN9"/>
<accession>A0A8J2KUN9</accession>
<gene>
    <name evidence="4" type="ORF">AFUS01_LOCUS30475</name>
</gene>
<protein>
    <recommendedName>
        <fullName evidence="3">Serpin domain-containing protein</fullName>
    </recommendedName>
</protein>
<dbReference type="SMART" id="SM00093">
    <property type="entry name" value="SERPIN"/>
    <property type="match status" value="1"/>
</dbReference>
<sequence length="544" mass="61193">MSEGESETVAVPGTSEGISFLSAELFLDLSASHTEDLIFSPFALSAALAAIKLSCQGQSMEEISQVLHFPSDDEILKKEHSDVLAPFLQESIMEDCTFYTFNKIYLPHQLQINGELVDISLKADWSNFADSLGVEILSVNYEDCSTLEDINNNVEIITEGKVQEIVSADVLNGNCNVALVSAMYLKGEWKYKFDERSTRSSEFHLNEEETFLVDMMHVRNDRIPYQVYDDLDAQAVTLPFKGDRLIMVVFVPLQVDGLVKIEKVLRKLARKGIPSSKYIPKFECRVRVYLPRFRIESSMDFVEPLQNLGIQTIFNDESPNFGAILDNPEINGLRISHIIQKVVIEVDEGGSKAAPARSMSSSSSFGSDVRKPTTSYFIADRPFLFQIVDSTTDVGELHRHFISNKYYKYRNSMKPKIQKPFPGIASVTMIFERPRYICVFIFVFVVLNGFPATDGVDCYDAWSDCIRELKSDFELENDGAKETEGDTMVMHYQCVDSAVDKSAGCLKEITDGVCNSEDKELATSMGSETLEELSGYCAKWKLKF</sequence>
<dbReference type="Pfam" id="PF00079">
    <property type="entry name" value="Serpin"/>
    <property type="match status" value="1"/>
</dbReference>
<evidence type="ECO:0000313" key="4">
    <source>
        <dbReference type="EMBL" id="CAG7820067.1"/>
    </source>
</evidence>